<dbReference type="InterPro" id="IPR005064">
    <property type="entry name" value="BUG"/>
</dbReference>
<evidence type="ECO:0000313" key="3">
    <source>
        <dbReference type="EMBL" id="NML32871.1"/>
    </source>
</evidence>
<dbReference type="Pfam" id="PF03401">
    <property type="entry name" value="TctC"/>
    <property type="match status" value="1"/>
</dbReference>
<dbReference type="PANTHER" id="PTHR42928">
    <property type="entry name" value="TRICARBOXYLATE-BINDING PROTEIN"/>
    <property type="match status" value="1"/>
</dbReference>
<keyword evidence="4" id="KW-1185">Reference proteome</keyword>
<dbReference type="PANTHER" id="PTHR42928:SF5">
    <property type="entry name" value="BLR1237 PROTEIN"/>
    <property type="match status" value="1"/>
</dbReference>
<organism evidence="3 4">
    <name type="scientific">Paraburkholderia antibiotica</name>
    <dbReference type="NCBI Taxonomy" id="2728839"/>
    <lineage>
        <taxon>Bacteria</taxon>
        <taxon>Pseudomonadati</taxon>
        <taxon>Pseudomonadota</taxon>
        <taxon>Betaproteobacteria</taxon>
        <taxon>Burkholderiales</taxon>
        <taxon>Burkholderiaceae</taxon>
        <taxon>Paraburkholderia</taxon>
    </lineage>
</organism>
<name>A0A7X9ZYJ2_9BURK</name>
<evidence type="ECO:0000256" key="1">
    <source>
        <dbReference type="ARBA" id="ARBA00006987"/>
    </source>
</evidence>
<dbReference type="Gene3D" id="3.40.190.10">
    <property type="entry name" value="Periplasmic binding protein-like II"/>
    <property type="match status" value="1"/>
</dbReference>
<feature type="signal peptide" evidence="2">
    <location>
        <begin position="1"/>
        <end position="32"/>
    </location>
</feature>
<comment type="similarity">
    <text evidence="1">Belongs to the UPF0065 (bug) family.</text>
</comment>
<sequence>MYKVASRFNGLSVLGKLLLSAIAGTVALSASAEDYPSRPITLVVPFSAGGSTDIQARIVAKGLTEKLHQTVIVENKPGAAGEIGANFVAHANPDGYTILFASISSLVVEPIVNRQAGFDPLKNFAPVSIATDMPFLMVVNCDKGVKDLNQLISGAKAKPGVLNYSSWGYGSAGNLLAEMFKLSTNLDIAHIPFKGESPALMSLLAGDVTTMFTTPVNMPYITSHRICPLAVTGAQRLTKLPDVKTFSEQGVKGMDLNIWFGIVAPAKTPAPIVAKLQSAVVDVVKSPAFTRAIDPLGVTAVGSTPAAFVTRIQSDQALITSINEHGHIKE</sequence>
<accession>A0A7X9ZYJ2</accession>
<dbReference type="RefSeq" id="WP_169499119.1">
    <property type="nucleotide sequence ID" value="NZ_JABBFZ010000011.1"/>
</dbReference>
<comment type="caution">
    <text evidence="3">The sequence shown here is derived from an EMBL/GenBank/DDBJ whole genome shotgun (WGS) entry which is preliminary data.</text>
</comment>
<proteinExistence type="inferred from homology"/>
<evidence type="ECO:0000313" key="4">
    <source>
        <dbReference type="Proteomes" id="UP000583127"/>
    </source>
</evidence>
<dbReference type="AlphaFoldDB" id="A0A7X9ZYJ2"/>
<feature type="chain" id="PRO_5030543932" evidence="2">
    <location>
        <begin position="33"/>
        <end position="330"/>
    </location>
</feature>
<keyword evidence="2" id="KW-0732">Signal</keyword>
<dbReference type="Gene3D" id="3.40.190.150">
    <property type="entry name" value="Bordetella uptake gene, domain 1"/>
    <property type="match status" value="1"/>
</dbReference>
<dbReference type="InterPro" id="IPR042100">
    <property type="entry name" value="Bug_dom1"/>
</dbReference>
<evidence type="ECO:0000256" key="2">
    <source>
        <dbReference type="SAM" id="SignalP"/>
    </source>
</evidence>
<dbReference type="EMBL" id="JABBFZ010000011">
    <property type="protein sequence ID" value="NML32871.1"/>
    <property type="molecule type" value="Genomic_DNA"/>
</dbReference>
<dbReference type="SUPFAM" id="SSF53850">
    <property type="entry name" value="Periplasmic binding protein-like II"/>
    <property type="match status" value="1"/>
</dbReference>
<dbReference type="PIRSF" id="PIRSF017082">
    <property type="entry name" value="YflP"/>
    <property type="match status" value="1"/>
</dbReference>
<protein>
    <submittedName>
        <fullName evidence="3">Tripartite tricarboxylate transporter substrate binding protein</fullName>
    </submittedName>
</protein>
<gene>
    <name evidence="3" type="ORF">HHL14_18780</name>
</gene>
<dbReference type="CDD" id="cd13578">
    <property type="entry name" value="PBP2_Bug27"/>
    <property type="match status" value="1"/>
</dbReference>
<dbReference type="Proteomes" id="UP000583127">
    <property type="component" value="Unassembled WGS sequence"/>
</dbReference>
<reference evidence="3 4" key="1">
    <citation type="submission" date="2020-04" db="EMBL/GenBank/DDBJ databases">
        <title>Paraburkholderia sp. G-4-1-8 isolated from soil.</title>
        <authorList>
            <person name="Dahal R.H."/>
        </authorList>
    </citation>
    <scope>NUCLEOTIDE SEQUENCE [LARGE SCALE GENOMIC DNA]</scope>
    <source>
        <strain evidence="3 4">G-4-1-8</strain>
    </source>
</reference>